<proteinExistence type="predicted"/>
<gene>
    <name evidence="2" type="ORF">JCGZ_26979</name>
</gene>
<dbReference type="EMBL" id="KK914317">
    <property type="protein sequence ID" value="KDP41961.1"/>
    <property type="molecule type" value="Genomic_DNA"/>
</dbReference>
<dbReference type="OrthoDB" id="66620at2759"/>
<keyword evidence="1" id="KW-1133">Transmembrane helix</keyword>
<feature type="transmembrane region" description="Helical" evidence="1">
    <location>
        <begin position="120"/>
        <end position="141"/>
    </location>
</feature>
<name>A0A067L0H0_JATCU</name>
<evidence type="ECO:0000313" key="3">
    <source>
        <dbReference type="Proteomes" id="UP000027138"/>
    </source>
</evidence>
<organism evidence="2 3">
    <name type="scientific">Jatropha curcas</name>
    <name type="common">Barbados nut</name>
    <dbReference type="NCBI Taxonomy" id="180498"/>
    <lineage>
        <taxon>Eukaryota</taxon>
        <taxon>Viridiplantae</taxon>
        <taxon>Streptophyta</taxon>
        <taxon>Embryophyta</taxon>
        <taxon>Tracheophyta</taxon>
        <taxon>Spermatophyta</taxon>
        <taxon>Magnoliopsida</taxon>
        <taxon>eudicotyledons</taxon>
        <taxon>Gunneridae</taxon>
        <taxon>Pentapetalae</taxon>
        <taxon>rosids</taxon>
        <taxon>fabids</taxon>
        <taxon>Malpighiales</taxon>
        <taxon>Euphorbiaceae</taxon>
        <taxon>Crotonoideae</taxon>
        <taxon>Jatropheae</taxon>
        <taxon>Jatropha</taxon>
    </lineage>
</organism>
<reference evidence="2 3" key="1">
    <citation type="journal article" date="2014" name="PLoS ONE">
        <title>Global Analysis of Gene Expression Profiles in Physic Nut (Jatropha curcas L.) Seedlings Exposed to Salt Stress.</title>
        <authorList>
            <person name="Zhang L."/>
            <person name="Zhang C."/>
            <person name="Wu P."/>
            <person name="Chen Y."/>
            <person name="Li M."/>
            <person name="Jiang H."/>
            <person name="Wu G."/>
        </authorList>
    </citation>
    <scope>NUCLEOTIDE SEQUENCE [LARGE SCALE GENOMIC DNA]</scope>
    <source>
        <strain evidence="3">cv. GZQX0401</strain>
        <tissue evidence="2">Young leaves</tissue>
    </source>
</reference>
<accession>A0A067L0H0</accession>
<dbReference type="Proteomes" id="UP000027138">
    <property type="component" value="Unassembled WGS sequence"/>
</dbReference>
<dbReference type="PANTHER" id="PTHR48040">
    <property type="entry name" value="PLEIOTROPIC DRUG RESISTANCE PROTEIN 1-LIKE ISOFORM X1"/>
    <property type="match status" value="1"/>
</dbReference>
<keyword evidence="1" id="KW-0812">Transmembrane</keyword>
<feature type="transmembrane region" description="Helical" evidence="1">
    <location>
        <begin position="83"/>
        <end position="108"/>
    </location>
</feature>
<dbReference type="STRING" id="180498.A0A067L0H0"/>
<keyword evidence="3" id="KW-1185">Reference proteome</keyword>
<protein>
    <submittedName>
        <fullName evidence="2">Uncharacterized protein</fullName>
    </submittedName>
</protein>
<evidence type="ECO:0000256" key="1">
    <source>
        <dbReference type="SAM" id="Phobius"/>
    </source>
</evidence>
<evidence type="ECO:0000313" key="2">
    <source>
        <dbReference type="EMBL" id="KDP41961.1"/>
    </source>
</evidence>
<sequence length="142" mass="15777">MVLPFEPHSIIFSDIKYSVDMSQEMKNQGVPEDRLELLRGVNGAFRPGVLTAVMGVSGAAWLRQSPEVNNETRKMFVEEVMQLVELALLGQALVGLPSVLIELLYLFFPSSALSVTENSYPVEMVCMGMSIHIVWASFVTVR</sequence>
<feature type="transmembrane region" description="Helical" evidence="1">
    <location>
        <begin position="44"/>
        <end position="62"/>
    </location>
</feature>
<dbReference type="PANTHER" id="PTHR48040:SF35">
    <property type="entry name" value="ABC TRANSPORTER G FAMILY MEMBER 39-LIKE"/>
    <property type="match status" value="1"/>
</dbReference>
<keyword evidence="1" id="KW-0472">Membrane</keyword>
<dbReference type="AlphaFoldDB" id="A0A067L0H0"/>